<feature type="binding site" evidence="4">
    <location>
        <begin position="59"/>
        <end position="62"/>
    </location>
    <ligand>
        <name>GTP</name>
        <dbReference type="ChEBI" id="CHEBI:37565"/>
    </ligand>
</feature>
<dbReference type="PIRSF" id="PIRSF005052">
    <property type="entry name" value="P-loopkin"/>
    <property type="match status" value="1"/>
</dbReference>
<dbReference type="OrthoDB" id="9784461at2"/>
<dbReference type="KEGG" id="mars:A8C75_05770"/>
<evidence type="ECO:0000259" key="5">
    <source>
        <dbReference type="Pfam" id="PF03668"/>
    </source>
</evidence>
<dbReference type="GO" id="GO:0005524">
    <property type="term" value="F:ATP binding"/>
    <property type="evidence" value="ECO:0007669"/>
    <property type="project" value="UniProtKB-UniRule"/>
</dbReference>
<keyword evidence="1 4" id="KW-0547">Nucleotide-binding</keyword>
<dbReference type="PANTHER" id="PTHR30448">
    <property type="entry name" value="RNASE ADAPTER PROTEIN RAPZ"/>
    <property type="match status" value="1"/>
</dbReference>
<dbReference type="Pfam" id="PF22740">
    <property type="entry name" value="PapZ_C"/>
    <property type="match status" value="1"/>
</dbReference>
<gene>
    <name evidence="7" type="ORF">A8C75_05770</name>
</gene>
<evidence type="ECO:0000313" key="7">
    <source>
        <dbReference type="EMBL" id="ANG62047.1"/>
    </source>
</evidence>
<proteinExistence type="inferred from homology"/>
<dbReference type="Gene3D" id="3.40.50.300">
    <property type="entry name" value="P-loop containing nucleotide triphosphate hydrolases"/>
    <property type="match status" value="1"/>
</dbReference>
<dbReference type="InterPro" id="IPR005337">
    <property type="entry name" value="RapZ-like"/>
</dbReference>
<dbReference type="InterPro" id="IPR053931">
    <property type="entry name" value="RapZ_C"/>
</dbReference>
<evidence type="ECO:0000259" key="6">
    <source>
        <dbReference type="Pfam" id="PF22740"/>
    </source>
</evidence>
<reference evidence="8" key="1">
    <citation type="submission" date="2016-05" db="EMBL/GenBank/DDBJ databases">
        <authorList>
            <person name="Baek K."/>
            <person name="Yang S.-J."/>
        </authorList>
    </citation>
    <scope>NUCLEOTIDE SEQUENCE [LARGE SCALE GENOMIC DNA]</scope>
    <source>
        <strain evidence="8">ST58-10</strain>
    </source>
</reference>
<name>A0A1A9EW29_9GAMM</name>
<dbReference type="NCBIfam" id="NF003828">
    <property type="entry name" value="PRK05416.1"/>
    <property type="match status" value="1"/>
</dbReference>
<dbReference type="InterPro" id="IPR053930">
    <property type="entry name" value="RapZ-like_N"/>
</dbReference>
<keyword evidence="2 4" id="KW-0067">ATP-binding</keyword>
<dbReference type="STRING" id="1821621.A8C75_05770"/>
<dbReference type="GO" id="GO:0005525">
    <property type="term" value="F:GTP binding"/>
    <property type="evidence" value="ECO:0007669"/>
    <property type="project" value="UniProtKB-UniRule"/>
</dbReference>
<dbReference type="Proteomes" id="UP000078070">
    <property type="component" value="Chromosome"/>
</dbReference>
<keyword evidence="3 4" id="KW-0342">GTP-binding</keyword>
<evidence type="ECO:0000256" key="1">
    <source>
        <dbReference type="ARBA" id="ARBA00022741"/>
    </source>
</evidence>
<evidence type="ECO:0000256" key="2">
    <source>
        <dbReference type="ARBA" id="ARBA00022840"/>
    </source>
</evidence>
<dbReference type="SUPFAM" id="SSF52540">
    <property type="entry name" value="P-loop containing nucleoside triphosphate hydrolases"/>
    <property type="match status" value="1"/>
</dbReference>
<dbReference type="PANTHER" id="PTHR30448:SF0">
    <property type="entry name" value="RNASE ADAPTER PROTEIN RAPZ"/>
    <property type="match status" value="1"/>
</dbReference>
<dbReference type="AlphaFoldDB" id="A0A1A9EW29"/>
<dbReference type="EMBL" id="CP015839">
    <property type="protein sequence ID" value="ANG62047.1"/>
    <property type="molecule type" value="Genomic_DNA"/>
</dbReference>
<keyword evidence="8" id="KW-1185">Reference proteome</keyword>
<dbReference type="HAMAP" id="MF_00636">
    <property type="entry name" value="RapZ_like"/>
    <property type="match status" value="1"/>
</dbReference>
<accession>A0A1A9EW29</accession>
<evidence type="ECO:0000256" key="3">
    <source>
        <dbReference type="ARBA" id="ARBA00023134"/>
    </source>
</evidence>
<organism evidence="7 8">
    <name type="scientific">Marinobacterium aestuarii</name>
    <dbReference type="NCBI Taxonomy" id="1821621"/>
    <lineage>
        <taxon>Bacteria</taxon>
        <taxon>Pseudomonadati</taxon>
        <taxon>Pseudomonadota</taxon>
        <taxon>Gammaproteobacteria</taxon>
        <taxon>Oceanospirillales</taxon>
        <taxon>Oceanospirillaceae</taxon>
        <taxon>Marinobacterium</taxon>
    </lineage>
</organism>
<evidence type="ECO:0000256" key="4">
    <source>
        <dbReference type="HAMAP-Rule" id="MF_00636"/>
    </source>
</evidence>
<dbReference type="InterPro" id="IPR027417">
    <property type="entry name" value="P-loop_NTPase"/>
</dbReference>
<reference evidence="7 8" key="2">
    <citation type="journal article" date="2018" name="Int. J. Syst. Evol. Microbiol.">
        <title>Marinobacterium aestuarii sp. nov., a benzene-degrading marine bacterium isolated from estuary sediment.</title>
        <authorList>
            <person name="Bae S.S."/>
            <person name="Jung J."/>
            <person name="Chung D."/>
            <person name="Baek K."/>
        </authorList>
    </citation>
    <scope>NUCLEOTIDE SEQUENCE [LARGE SCALE GENOMIC DNA]</scope>
    <source>
        <strain evidence="7 8">ST58-10</strain>
    </source>
</reference>
<feature type="binding site" evidence="4">
    <location>
        <begin position="8"/>
        <end position="15"/>
    </location>
    <ligand>
        <name>ATP</name>
        <dbReference type="ChEBI" id="CHEBI:30616"/>
    </ligand>
</feature>
<feature type="domain" description="RapZ-like N-terminal" evidence="5">
    <location>
        <begin position="1"/>
        <end position="157"/>
    </location>
</feature>
<dbReference type="Pfam" id="PF03668">
    <property type="entry name" value="RapZ-like_N"/>
    <property type="match status" value="1"/>
</dbReference>
<sequence>MKLVVISGLSGSGKSTALQALEDVDFYCIDNLPALLLPSLIEQMLKDPMPPEKLAVSIDARNLLSNLRQFPKLLKKMRTRYAEVNTEVLYLDASDPTLLKRYSATRRKHPLSGENTGLQQAIKNERLLLEPIANMADLRIDTTRLKLYDLRDSIKLRVSQRTEQQLSVQFESFGFKHGVPLDVDFTFDVRVLPNPFWIPELRGFTGLDDPVIRFLEQAPEVAEMTGDIRDFIAKWLPRFKSNNRSYITIGIGCTGGQHRSVFIAEQLAGHFRRSVDNVHVRHRELN</sequence>
<protein>
    <submittedName>
        <fullName evidence="7">RNase adaptor protein RapZ</fullName>
    </submittedName>
</protein>
<feature type="domain" description="RapZ C-terminal" evidence="6">
    <location>
        <begin position="167"/>
        <end position="285"/>
    </location>
</feature>
<evidence type="ECO:0000313" key="8">
    <source>
        <dbReference type="Proteomes" id="UP000078070"/>
    </source>
</evidence>
<dbReference type="RefSeq" id="WP_067379346.1">
    <property type="nucleotide sequence ID" value="NZ_CP015839.1"/>
</dbReference>